<dbReference type="SUPFAM" id="SSF56784">
    <property type="entry name" value="HAD-like"/>
    <property type="match status" value="1"/>
</dbReference>
<dbReference type="RefSeq" id="WP_006983343.1">
    <property type="nucleotide sequence ID" value="NZ_ABVL01000033.1"/>
</dbReference>
<dbReference type="eggNOG" id="COG0637">
    <property type="taxonomic scope" value="Bacteria"/>
</dbReference>
<dbReference type="InterPro" id="IPR036412">
    <property type="entry name" value="HAD-like_sf"/>
</dbReference>
<dbReference type="Gene3D" id="3.40.50.1000">
    <property type="entry name" value="HAD superfamily/HAD-like"/>
    <property type="match status" value="1"/>
</dbReference>
<keyword evidence="6" id="KW-1185">Reference proteome</keyword>
<keyword evidence="4" id="KW-0460">Magnesium</keyword>
<dbReference type="InterPro" id="IPR006439">
    <property type="entry name" value="HAD-SF_hydro_IA"/>
</dbReference>
<reference evidence="5 6" key="1">
    <citation type="journal article" date="2011" name="J. Bacteriol.">
        <title>Genome sequence of Chthoniobacter flavus Ellin428, an aerobic heterotrophic soil bacterium.</title>
        <authorList>
            <person name="Kant R."/>
            <person name="van Passel M.W."/>
            <person name="Palva A."/>
            <person name="Lucas S."/>
            <person name="Lapidus A."/>
            <person name="Glavina Del Rio T."/>
            <person name="Dalin E."/>
            <person name="Tice H."/>
            <person name="Bruce D."/>
            <person name="Goodwin L."/>
            <person name="Pitluck S."/>
            <person name="Larimer F.W."/>
            <person name="Land M.L."/>
            <person name="Hauser L."/>
            <person name="Sangwan P."/>
            <person name="de Vos W.M."/>
            <person name="Janssen P.H."/>
            <person name="Smidt H."/>
        </authorList>
    </citation>
    <scope>NUCLEOTIDE SEQUENCE [LARGE SCALE GENOMIC DNA]</scope>
    <source>
        <strain evidence="5 6">Ellin428</strain>
    </source>
</reference>
<comment type="caution">
    <text evidence="5">The sequence shown here is derived from an EMBL/GenBank/DDBJ whole genome shotgun (WGS) entry which is preliminary data.</text>
</comment>
<dbReference type="NCBIfam" id="TIGR01509">
    <property type="entry name" value="HAD-SF-IA-v3"/>
    <property type="match status" value="1"/>
</dbReference>
<dbReference type="STRING" id="497964.CfE428DRAFT_6024"/>
<comment type="similarity">
    <text evidence="2">Belongs to the HAD-like hydrolase superfamily. CbbY/CbbZ/Gph/YieH family.</text>
</comment>
<dbReference type="SFLD" id="SFLDG01129">
    <property type="entry name" value="C1.5:_HAD__Beta-PGM__Phosphata"/>
    <property type="match status" value="1"/>
</dbReference>
<sequence length="214" mass="23475">MTSPPSLVIFDNDGVLVDSEELSTQMLVDAAREYGPLAMELSEAMRLFRGRKMAECVAVLSERLGHPLPEDFTPNFRARQAEAFRHRLKPIPGIHEVLWEIRMPVCVASNGPREKIALALSVTGLLPFFEGRIFSSYELGTWKPDPGLYLHAAAEMGVAPADCVVVEDSVLGVRAGIAAGMRVLAYIAAGDAEEFHVPGVTRFERMSELPALLR</sequence>
<evidence type="ECO:0000313" key="6">
    <source>
        <dbReference type="Proteomes" id="UP000005824"/>
    </source>
</evidence>
<protein>
    <submittedName>
        <fullName evidence="5">HAD-superfamily hydrolase, subfamily IA, variant 3</fullName>
    </submittedName>
</protein>
<evidence type="ECO:0000256" key="3">
    <source>
        <dbReference type="ARBA" id="ARBA00022723"/>
    </source>
</evidence>
<dbReference type="PANTHER" id="PTHR46193:SF10">
    <property type="entry name" value="6-PHOSPHOGLUCONATE PHOSPHATASE"/>
    <property type="match status" value="1"/>
</dbReference>
<organism evidence="5 6">
    <name type="scientific">Chthoniobacter flavus Ellin428</name>
    <dbReference type="NCBI Taxonomy" id="497964"/>
    <lineage>
        <taxon>Bacteria</taxon>
        <taxon>Pseudomonadati</taxon>
        <taxon>Verrucomicrobiota</taxon>
        <taxon>Spartobacteria</taxon>
        <taxon>Chthoniobacterales</taxon>
        <taxon>Chthoniobacteraceae</taxon>
        <taxon>Chthoniobacter</taxon>
    </lineage>
</organism>
<evidence type="ECO:0000256" key="1">
    <source>
        <dbReference type="ARBA" id="ARBA00001946"/>
    </source>
</evidence>
<dbReference type="PANTHER" id="PTHR46193">
    <property type="entry name" value="6-PHOSPHOGLUCONATE PHOSPHATASE"/>
    <property type="match status" value="1"/>
</dbReference>
<keyword evidence="3" id="KW-0479">Metal-binding</keyword>
<dbReference type="SFLD" id="SFLDS00003">
    <property type="entry name" value="Haloacid_Dehalogenase"/>
    <property type="match status" value="1"/>
</dbReference>
<dbReference type="InParanoid" id="B4DAT3"/>
<dbReference type="AlphaFoldDB" id="B4DAT3"/>
<accession>B4DAT3</accession>
<dbReference type="InterPro" id="IPR023214">
    <property type="entry name" value="HAD_sf"/>
</dbReference>
<comment type="cofactor">
    <cofactor evidence="1">
        <name>Mg(2+)</name>
        <dbReference type="ChEBI" id="CHEBI:18420"/>
    </cofactor>
</comment>
<dbReference type="Gene3D" id="1.10.150.240">
    <property type="entry name" value="Putative phosphatase, domain 2"/>
    <property type="match status" value="1"/>
</dbReference>
<evidence type="ECO:0000256" key="4">
    <source>
        <dbReference type="ARBA" id="ARBA00022842"/>
    </source>
</evidence>
<dbReference type="Proteomes" id="UP000005824">
    <property type="component" value="Unassembled WGS sequence"/>
</dbReference>
<evidence type="ECO:0000313" key="5">
    <source>
        <dbReference type="EMBL" id="EDY16405.1"/>
    </source>
</evidence>
<dbReference type="CDD" id="cd07526">
    <property type="entry name" value="HAD_BPGM_like"/>
    <property type="match status" value="1"/>
</dbReference>
<evidence type="ECO:0000256" key="2">
    <source>
        <dbReference type="ARBA" id="ARBA00006171"/>
    </source>
</evidence>
<name>B4DAT3_9BACT</name>
<dbReference type="GO" id="GO:0016787">
    <property type="term" value="F:hydrolase activity"/>
    <property type="evidence" value="ECO:0007669"/>
    <property type="project" value="UniProtKB-KW"/>
</dbReference>
<gene>
    <name evidence="5" type="ORF">CfE428DRAFT_6024</name>
</gene>
<keyword evidence="5" id="KW-0378">Hydrolase</keyword>
<dbReference type="InterPro" id="IPR051600">
    <property type="entry name" value="Beta-PGM-like"/>
</dbReference>
<dbReference type="GO" id="GO:0046872">
    <property type="term" value="F:metal ion binding"/>
    <property type="evidence" value="ECO:0007669"/>
    <property type="project" value="UniProtKB-KW"/>
</dbReference>
<dbReference type="Pfam" id="PF00702">
    <property type="entry name" value="Hydrolase"/>
    <property type="match status" value="1"/>
</dbReference>
<dbReference type="InterPro" id="IPR023198">
    <property type="entry name" value="PGP-like_dom2"/>
</dbReference>
<dbReference type="EMBL" id="ABVL01000033">
    <property type="protein sequence ID" value="EDY16405.1"/>
    <property type="molecule type" value="Genomic_DNA"/>
</dbReference>
<proteinExistence type="inferred from homology"/>